<evidence type="ECO:0000256" key="1">
    <source>
        <dbReference type="ARBA" id="ARBA00022676"/>
    </source>
</evidence>
<dbReference type="InterPro" id="IPR051199">
    <property type="entry name" value="LPS_LOS_Heptosyltrfase"/>
</dbReference>
<dbReference type="CDD" id="cd03789">
    <property type="entry name" value="GT9_LPS_heptosyltransferase"/>
    <property type="match status" value="1"/>
</dbReference>
<comment type="caution">
    <text evidence="3">The sequence shown here is derived from an EMBL/GenBank/DDBJ whole genome shotgun (WGS) entry which is preliminary data.</text>
</comment>
<dbReference type="InterPro" id="IPR002201">
    <property type="entry name" value="Glyco_trans_9"/>
</dbReference>
<dbReference type="RefSeq" id="WP_126628031.1">
    <property type="nucleotide sequence ID" value="NZ_BIFT01000001.1"/>
</dbReference>
<keyword evidence="1" id="KW-0328">Glycosyltransferase</keyword>
<dbReference type="SUPFAM" id="SSF53756">
    <property type="entry name" value="UDP-Glycosyltransferase/glycogen phosphorylase"/>
    <property type="match status" value="1"/>
</dbReference>
<organism evidence="3 4">
    <name type="scientific">Dictyobacter alpinus</name>
    <dbReference type="NCBI Taxonomy" id="2014873"/>
    <lineage>
        <taxon>Bacteria</taxon>
        <taxon>Bacillati</taxon>
        <taxon>Chloroflexota</taxon>
        <taxon>Ktedonobacteria</taxon>
        <taxon>Ktedonobacterales</taxon>
        <taxon>Dictyobacteraceae</taxon>
        <taxon>Dictyobacter</taxon>
    </lineage>
</organism>
<dbReference type="EMBL" id="BIFT01000001">
    <property type="protein sequence ID" value="GCE27734.1"/>
    <property type="molecule type" value="Genomic_DNA"/>
</dbReference>
<dbReference type="GO" id="GO:0005829">
    <property type="term" value="C:cytosol"/>
    <property type="evidence" value="ECO:0007669"/>
    <property type="project" value="TreeGrafter"/>
</dbReference>
<dbReference type="GO" id="GO:0008713">
    <property type="term" value="F:ADP-heptose-lipopolysaccharide heptosyltransferase activity"/>
    <property type="evidence" value="ECO:0007669"/>
    <property type="project" value="TreeGrafter"/>
</dbReference>
<protein>
    <submittedName>
        <fullName evidence="3">Glycosyl transferase</fullName>
    </submittedName>
</protein>
<keyword evidence="2 3" id="KW-0808">Transferase</keyword>
<dbReference type="Proteomes" id="UP000287171">
    <property type="component" value="Unassembled WGS sequence"/>
</dbReference>
<dbReference type="PANTHER" id="PTHR30160:SF1">
    <property type="entry name" value="LIPOPOLYSACCHARIDE 1,2-N-ACETYLGLUCOSAMINETRANSFERASE-RELATED"/>
    <property type="match status" value="1"/>
</dbReference>
<gene>
    <name evidence="3" type="ORF">KDA_32180</name>
</gene>
<sequence>MKRLLRSIILFLVRIYGSFQNRTVDQKSSPQSDQAPRILLIRPDHLGDMVLTTPILQTIKEQLPSAQITMMIGPWSSEIVARHPAVDRLLTCPFPGFQRASQKPLDPYKLLFRTARQLKENHYDLAINLRPDFWWGAALIYLAGIPRRIGYASRLNKPFLSQALPFPEAEHATVSNLRLASAGLQALGSPALAEPFTPEKYPLVFQPHEDELAWADEQLKEAQWDDGAPIVVIHPGTGGAVKLWRTDGWSQIANQLTSGKLLSAPAHVIFTGSKSEQPMIEEIASTLETQPLMMTSMSVGQLAALLSRADLVLGVDNGPLHIAAAQGVRSLRLFGPTDSHIFGPWGVPDKQQVLLATQPCPGCPFIPCGRLDFSPEELPAHPCVRLIPDQQVEQAIKTLMQTEPVQQA</sequence>
<dbReference type="GO" id="GO:0009244">
    <property type="term" value="P:lipopolysaccharide core region biosynthetic process"/>
    <property type="evidence" value="ECO:0007669"/>
    <property type="project" value="TreeGrafter"/>
</dbReference>
<evidence type="ECO:0000313" key="4">
    <source>
        <dbReference type="Proteomes" id="UP000287171"/>
    </source>
</evidence>
<dbReference type="OrthoDB" id="9768048at2"/>
<name>A0A402B8N5_9CHLR</name>
<proteinExistence type="predicted"/>
<reference evidence="4" key="1">
    <citation type="submission" date="2018-12" db="EMBL/GenBank/DDBJ databases">
        <title>Tengunoibacter tsumagoiensis gen. nov., sp. nov., Dictyobacter kobayashii sp. nov., D. alpinus sp. nov., and D. joshuensis sp. nov. and description of Dictyobacteraceae fam. nov. within the order Ktedonobacterales isolated from Tengu-no-mugimeshi.</title>
        <authorList>
            <person name="Wang C.M."/>
            <person name="Zheng Y."/>
            <person name="Sakai Y."/>
            <person name="Toyoda A."/>
            <person name="Minakuchi Y."/>
            <person name="Abe K."/>
            <person name="Yokota A."/>
            <person name="Yabe S."/>
        </authorList>
    </citation>
    <scope>NUCLEOTIDE SEQUENCE [LARGE SCALE GENOMIC DNA]</scope>
    <source>
        <strain evidence="4">Uno16</strain>
    </source>
</reference>
<dbReference type="Gene3D" id="3.40.50.2000">
    <property type="entry name" value="Glycogen Phosphorylase B"/>
    <property type="match status" value="2"/>
</dbReference>
<accession>A0A402B8N5</accession>
<evidence type="ECO:0000256" key="2">
    <source>
        <dbReference type="ARBA" id="ARBA00022679"/>
    </source>
</evidence>
<dbReference type="Pfam" id="PF01075">
    <property type="entry name" value="Glyco_transf_9"/>
    <property type="match status" value="1"/>
</dbReference>
<dbReference type="AlphaFoldDB" id="A0A402B8N5"/>
<dbReference type="PANTHER" id="PTHR30160">
    <property type="entry name" value="TETRAACYLDISACCHARIDE 4'-KINASE-RELATED"/>
    <property type="match status" value="1"/>
</dbReference>
<evidence type="ECO:0000313" key="3">
    <source>
        <dbReference type="EMBL" id="GCE27734.1"/>
    </source>
</evidence>
<keyword evidence="4" id="KW-1185">Reference proteome</keyword>